<keyword evidence="1 6" id="KW-0575">Peroxidase</keyword>
<dbReference type="GO" id="GO:0042744">
    <property type="term" value="P:hydrogen peroxide catabolic process"/>
    <property type="evidence" value="ECO:0007669"/>
    <property type="project" value="TreeGrafter"/>
</dbReference>
<dbReference type="OrthoDB" id="9800621at2"/>
<keyword evidence="9" id="KW-1185">Reference proteome</keyword>
<dbReference type="EMBL" id="CYHE01000003">
    <property type="protein sequence ID" value="CUA94909.1"/>
    <property type="molecule type" value="Genomic_DNA"/>
</dbReference>
<dbReference type="RefSeq" id="WP_055455123.1">
    <property type="nucleotide sequence ID" value="NZ_CYHE01000003.1"/>
</dbReference>
<dbReference type="GO" id="GO:0008379">
    <property type="term" value="F:thioredoxin peroxidase activity"/>
    <property type="evidence" value="ECO:0007669"/>
    <property type="project" value="InterPro"/>
</dbReference>
<dbReference type="InterPro" id="IPR036249">
    <property type="entry name" value="Thioredoxin-like_sf"/>
</dbReference>
<dbReference type="Pfam" id="PF08534">
    <property type="entry name" value="Redoxin"/>
    <property type="match status" value="1"/>
</dbReference>
<evidence type="ECO:0000313" key="9">
    <source>
        <dbReference type="Proteomes" id="UP000183900"/>
    </source>
</evidence>
<feature type="domain" description="Thioredoxin" evidence="7">
    <location>
        <begin position="3"/>
        <end position="161"/>
    </location>
</feature>
<evidence type="ECO:0000259" key="7">
    <source>
        <dbReference type="PROSITE" id="PS51352"/>
    </source>
</evidence>
<dbReference type="FunFam" id="3.40.30.10:FF:000020">
    <property type="entry name" value="Peroxiredoxin"/>
    <property type="match status" value="1"/>
</dbReference>
<dbReference type="GO" id="GO:0045454">
    <property type="term" value="P:cell redox homeostasis"/>
    <property type="evidence" value="ECO:0007669"/>
    <property type="project" value="TreeGrafter"/>
</dbReference>
<dbReference type="CDD" id="cd03013">
    <property type="entry name" value="PRX5_like"/>
    <property type="match status" value="1"/>
</dbReference>
<dbReference type="GO" id="GO:0005737">
    <property type="term" value="C:cytoplasm"/>
    <property type="evidence" value="ECO:0007669"/>
    <property type="project" value="TreeGrafter"/>
</dbReference>
<comment type="catalytic activity">
    <reaction evidence="6">
        <text>a hydroperoxide + 2 glutathione = an alcohol + glutathione disulfide + H2O</text>
        <dbReference type="Rhea" id="RHEA:62632"/>
        <dbReference type="ChEBI" id="CHEBI:15377"/>
        <dbReference type="ChEBI" id="CHEBI:30879"/>
        <dbReference type="ChEBI" id="CHEBI:35924"/>
        <dbReference type="ChEBI" id="CHEBI:57925"/>
        <dbReference type="ChEBI" id="CHEBI:58297"/>
        <dbReference type="EC" id="1.11.1.27"/>
    </reaction>
</comment>
<dbReference type="InterPro" id="IPR013740">
    <property type="entry name" value="Redoxin"/>
</dbReference>
<feature type="active site" description="Cysteine sulfenic acid (-SOH) intermediate" evidence="5">
    <location>
        <position position="49"/>
    </location>
</feature>
<evidence type="ECO:0000256" key="5">
    <source>
        <dbReference type="PIRSR" id="PIRSR637944-1"/>
    </source>
</evidence>
<evidence type="ECO:0000313" key="8">
    <source>
        <dbReference type="EMBL" id="CUA94909.1"/>
    </source>
</evidence>
<protein>
    <recommendedName>
        <fullName evidence="6">Glutathione-dependent peroxiredoxin</fullName>
        <ecNumber evidence="6">1.11.1.27</ecNumber>
    </recommendedName>
</protein>
<organism evidence="8 9">
    <name type="scientific">Pannonibacter indicus</name>
    <dbReference type="NCBI Taxonomy" id="466044"/>
    <lineage>
        <taxon>Bacteria</taxon>
        <taxon>Pseudomonadati</taxon>
        <taxon>Pseudomonadota</taxon>
        <taxon>Alphaproteobacteria</taxon>
        <taxon>Hyphomicrobiales</taxon>
        <taxon>Stappiaceae</taxon>
        <taxon>Pannonibacter</taxon>
    </lineage>
</organism>
<evidence type="ECO:0000256" key="3">
    <source>
        <dbReference type="ARBA" id="ARBA00023002"/>
    </source>
</evidence>
<proteinExistence type="inferred from homology"/>
<evidence type="ECO:0000256" key="1">
    <source>
        <dbReference type="ARBA" id="ARBA00022559"/>
    </source>
</evidence>
<sequence>MSIKIGDRLPDGVFKVIGGDGPVEMKASDIFNGKTVVLFGVPGAFTPTCHMNHLPGFVEHFDAFKAKGVDTIAVVSVNDMFVMDAWKKATSAGDKILFLADGSASYVKELGLELDASGFGMGIRSKRFALIAKDGVVTALNVEDAPGQATVSGAAAMLEAL</sequence>
<keyword evidence="4 6" id="KW-0676">Redox-active center</keyword>
<accession>A0A0K6HVH0</accession>
<dbReference type="AlphaFoldDB" id="A0A0K6HVH0"/>
<evidence type="ECO:0000256" key="6">
    <source>
        <dbReference type="RuleBase" id="RU366011"/>
    </source>
</evidence>
<dbReference type="PANTHER" id="PTHR10430">
    <property type="entry name" value="PEROXIREDOXIN"/>
    <property type="match status" value="1"/>
</dbReference>
<dbReference type="EC" id="1.11.1.27" evidence="6"/>
<dbReference type="Proteomes" id="UP000183900">
    <property type="component" value="Unassembled WGS sequence"/>
</dbReference>
<dbReference type="PANTHER" id="PTHR10430:SF16">
    <property type="entry name" value="PEROXIREDOXIN-5, MITOCHONDRIAL"/>
    <property type="match status" value="1"/>
</dbReference>
<evidence type="ECO:0000256" key="2">
    <source>
        <dbReference type="ARBA" id="ARBA00022862"/>
    </source>
</evidence>
<evidence type="ECO:0000256" key="4">
    <source>
        <dbReference type="ARBA" id="ARBA00023284"/>
    </source>
</evidence>
<dbReference type="Gene3D" id="3.40.30.10">
    <property type="entry name" value="Glutaredoxin"/>
    <property type="match status" value="1"/>
</dbReference>
<comment type="function">
    <text evidence="6">Thiol-specific peroxidase that catalyzes the reduction of hydrogen peroxide and organic hydroperoxides to water and alcohols, respectively. Plays a role in cell protection against oxidative stress by detoxifying peroxides.</text>
</comment>
<dbReference type="PROSITE" id="PS51352">
    <property type="entry name" value="THIOREDOXIN_2"/>
    <property type="match status" value="1"/>
</dbReference>
<reference evidence="9" key="1">
    <citation type="submission" date="2015-08" db="EMBL/GenBank/DDBJ databases">
        <authorList>
            <person name="Varghese N."/>
        </authorList>
    </citation>
    <scope>NUCLEOTIDE SEQUENCE [LARGE SCALE GENOMIC DNA]</scope>
    <source>
        <strain evidence="9">DSM 23407</strain>
    </source>
</reference>
<gene>
    <name evidence="8" type="ORF">Ga0061067_103356</name>
</gene>
<dbReference type="SUPFAM" id="SSF52833">
    <property type="entry name" value="Thioredoxin-like"/>
    <property type="match status" value="1"/>
</dbReference>
<dbReference type="InterPro" id="IPR013766">
    <property type="entry name" value="Thioredoxin_domain"/>
</dbReference>
<dbReference type="GO" id="GO:0034599">
    <property type="term" value="P:cellular response to oxidative stress"/>
    <property type="evidence" value="ECO:0007669"/>
    <property type="project" value="InterPro"/>
</dbReference>
<keyword evidence="3 6" id="KW-0560">Oxidoreductase</keyword>
<keyword evidence="2 6" id="KW-0049">Antioxidant</keyword>
<comment type="similarity">
    <text evidence="6">Belongs to the peroxiredoxin family. Prx5 subfamily.</text>
</comment>
<name>A0A0K6HVH0_9HYPH</name>
<dbReference type="InterPro" id="IPR037944">
    <property type="entry name" value="PRX5-like"/>
</dbReference>